<organism evidence="1 2">
    <name type="scientific">Pyropia yezoensis</name>
    <name type="common">Susabi-nori</name>
    <name type="synonym">Porphyra yezoensis</name>
    <dbReference type="NCBI Taxonomy" id="2788"/>
    <lineage>
        <taxon>Eukaryota</taxon>
        <taxon>Rhodophyta</taxon>
        <taxon>Bangiophyceae</taxon>
        <taxon>Bangiales</taxon>
        <taxon>Bangiaceae</taxon>
        <taxon>Pyropia</taxon>
    </lineage>
</organism>
<dbReference type="EMBL" id="CM020619">
    <property type="protein sequence ID" value="KAK1864533.1"/>
    <property type="molecule type" value="Genomic_DNA"/>
</dbReference>
<name>A0ACC3C356_PYRYE</name>
<sequence>MLESCLTLTPASHTSRHRHDPCEAGGTMAKHLVSIHGTERDRVNCPFYYKMGACRHGERCSRLHHKPLSSSTLLLTNMYYSPEQIRATAAAAGLPPPAISSRDESTHFDRFYIDVWREMGKYGRVDELHVCGNLSDHLAGNTYVKFHDEDAAAAALVALDSRWYAGRPVQADLSPVAHFREARCRPFEEGECDRGDYCNFMHLCKLSDGAYEQLFGRRRRSAKALPPSRSPPRRRGHSRDGGRDWERGSEQHMEREWALVWIVCWSGCLVFRCVSVTVCLGLADAMVCKTVAAAAVPVVAPSCRTGHFLFPVPGSRRRLRCNQSRRRRSGRWGGLPLVDFLPTTRGSCRTDQVGRF</sequence>
<evidence type="ECO:0000313" key="1">
    <source>
        <dbReference type="EMBL" id="KAK1864533.1"/>
    </source>
</evidence>
<protein>
    <submittedName>
        <fullName evidence="1">Uncharacterized protein</fullName>
    </submittedName>
</protein>
<evidence type="ECO:0000313" key="2">
    <source>
        <dbReference type="Proteomes" id="UP000798662"/>
    </source>
</evidence>
<proteinExistence type="predicted"/>
<reference evidence="1" key="1">
    <citation type="submission" date="2019-11" db="EMBL/GenBank/DDBJ databases">
        <title>Nori genome reveals adaptations in red seaweeds to the harsh intertidal environment.</title>
        <authorList>
            <person name="Wang D."/>
            <person name="Mao Y."/>
        </authorList>
    </citation>
    <scope>NUCLEOTIDE SEQUENCE</scope>
    <source>
        <tissue evidence="1">Gametophyte</tissue>
    </source>
</reference>
<dbReference type="Proteomes" id="UP000798662">
    <property type="component" value="Chromosome 2"/>
</dbReference>
<accession>A0ACC3C356</accession>
<keyword evidence="2" id="KW-1185">Reference proteome</keyword>
<gene>
    <name evidence="1" type="ORF">I4F81_007079</name>
</gene>
<comment type="caution">
    <text evidence="1">The sequence shown here is derived from an EMBL/GenBank/DDBJ whole genome shotgun (WGS) entry which is preliminary data.</text>
</comment>